<organism evidence="7 8">
    <name type="scientific">Jannaschia pohangensis</name>
    <dbReference type="NCBI Taxonomy" id="390807"/>
    <lineage>
        <taxon>Bacteria</taxon>
        <taxon>Pseudomonadati</taxon>
        <taxon>Pseudomonadota</taxon>
        <taxon>Alphaproteobacteria</taxon>
        <taxon>Rhodobacterales</taxon>
        <taxon>Roseobacteraceae</taxon>
        <taxon>Jannaschia</taxon>
    </lineage>
</organism>
<evidence type="ECO:0000256" key="4">
    <source>
        <dbReference type="ARBA" id="ARBA00022729"/>
    </source>
</evidence>
<dbReference type="GO" id="GO:0046872">
    <property type="term" value="F:metal ion binding"/>
    <property type="evidence" value="ECO:0007669"/>
    <property type="project" value="InterPro"/>
</dbReference>
<dbReference type="EMBL" id="FORA01000002">
    <property type="protein sequence ID" value="SFJ13415.1"/>
    <property type="molecule type" value="Genomic_DNA"/>
</dbReference>
<dbReference type="PANTHER" id="PTHR42953:SF3">
    <property type="entry name" value="HIGH-AFFINITY ZINC UPTAKE SYSTEM PROTEIN ZNUA"/>
    <property type="match status" value="1"/>
</dbReference>
<dbReference type="STRING" id="390807.SAMN04488095_2270"/>
<evidence type="ECO:0000256" key="5">
    <source>
        <dbReference type="ARBA" id="ARBA00022906"/>
    </source>
</evidence>
<keyword evidence="4" id="KW-0732">Signal</keyword>
<sequence length="216" mass="23025">MKTAVENLAEDAVTVELLDIEGTNFPVVSGDDDDGDDHDHDHGYGKGDPHGWLDLENGKLWLAAIAETLSQVDPDNAVIYDANAHAAEAEIDFLVQQLEARLAPVQGRGHIVFHDAYGHFQAAFDLPGLGAISLSDAVRPSAARLSELRDRVVSSEAVWVFSEPQFDTALVETLVDGTPARSGVLDPLGSSLASGPTLYPMLLENLGNSLADCLTP</sequence>
<reference evidence="7 8" key="1">
    <citation type="submission" date="2016-10" db="EMBL/GenBank/DDBJ databases">
        <authorList>
            <person name="de Groot N.N."/>
        </authorList>
    </citation>
    <scope>NUCLEOTIDE SEQUENCE [LARGE SCALE GENOMIC DNA]</scope>
    <source>
        <strain evidence="7 8">DSM 19073</strain>
    </source>
</reference>
<dbReference type="Gene3D" id="3.40.50.1980">
    <property type="entry name" value="Nitrogenase molybdenum iron protein domain"/>
    <property type="match status" value="2"/>
</dbReference>
<keyword evidence="5" id="KW-0406">Ion transport</keyword>
<evidence type="ECO:0000256" key="2">
    <source>
        <dbReference type="ARBA" id="ARBA00015915"/>
    </source>
</evidence>
<keyword evidence="3" id="KW-0813">Transport</keyword>
<evidence type="ECO:0000313" key="7">
    <source>
        <dbReference type="EMBL" id="SFJ13415.1"/>
    </source>
</evidence>
<evidence type="ECO:0000313" key="8">
    <source>
        <dbReference type="Proteomes" id="UP000199110"/>
    </source>
</evidence>
<gene>
    <name evidence="7" type="ORF">SAMN04488095_2270</name>
</gene>
<feature type="region of interest" description="Disordered" evidence="6">
    <location>
        <begin position="26"/>
        <end position="48"/>
    </location>
</feature>
<dbReference type="InterPro" id="IPR006127">
    <property type="entry name" value="ZnuA-like"/>
</dbReference>
<keyword evidence="5" id="KW-0862">Zinc</keyword>
<dbReference type="InterPro" id="IPR050492">
    <property type="entry name" value="Bact_metal-bind_prot9"/>
</dbReference>
<dbReference type="AlphaFoldDB" id="A0A1I3NVX0"/>
<proteinExistence type="inferred from homology"/>
<dbReference type="Proteomes" id="UP000199110">
    <property type="component" value="Unassembled WGS sequence"/>
</dbReference>
<accession>A0A1I3NVX0</accession>
<evidence type="ECO:0000256" key="1">
    <source>
        <dbReference type="ARBA" id="ARBA00011028"/>
    </source>
</evidence>
<dbReference type="Pfam" id="PF01297">
    <property type="entry name" value="ZnuA"/>
    <property type="match status" value="1"/>
</dbReference>
<evidence type="ECO:0000256" key="6">
    <source>
        <dbReference type="SAM" id="MobiDB-lite"/>
    </source>
</evidence>
<protein>
    <recommendedName>
        <fullName evidence="2">High-affinity zinc uptake system protein ZnuA</fullName>
    </recommendedName>
</protein>
<name>A0A1I3NVX0_9RHOB</name>
<dbReference type="GO" id="GO:0006829">
    <property type="term" value="P:zinc ion transport"/>
    <property type="evidence" value="ECO:0007669"/>
    <property type="project" value="UniProtKB-KW"/>
</dbReference>
<keyword evidence="8" id="KW-1185">Reference proteome</keyword>
<dbReference type="PANTHER" id="PTHR42953">
    <property type="entry name" value="HIGH-AFFINITY ZINC UPTAKE SYSTEM PROTEIN ZNUA-RELATED"/>
    <property type="match status" value="1"/>
</dbReference>
<comment type="similarity">
    <text evidence="1">Belongs to the bacterial solute-binding protein 9 family.</text>
</comment>
<feature type="compositionally biased region" description="Basic and acidic residues" evidence="6">
    <location>
        <begin position="37"/>
        <end position="48"/>
    </location>
</feature>
<keyword evidence="5" id="KW-0864">Zinc transport</keyword>
<dbReference type="SUPFAM" id="SSF53807">
    <property type="entry name" value="Helical backbone' metal receptor"/>
    <property type="match status" value="1"/>
</dbReference>
<evidence type="ECO:0000256" key="3">
    <source>
        <dbReference type="ARBA" id="ARBA00022448"/>
    </source>
</evidence>